<dbReference type="Pfam" id="PF00528">
    <property type="entry name" value="BPD_transp_1"/>
    <property type="match status" value="1"/>
</dbReference>
<gene>
    <name evidence="9" type="ORF">FPZ08_20325</name>
</gene>
<evidence type="ECO:0000256" key="6">
    <source>
        <dbReference type="ARBA" id="ARBA00023136"/>
    </source>
</evidence>
<keyword evidence="3" id="KW-1003">Cell membrane</keyword>
<keyword evidence="10" id="KW-1185">Reference proteome</keyword>
<dbReference type="EMBL" id="CP042304">
    <property type="protein sequence ID" value="QDZ12884.1"/>
    <property type="molecule type" value="Genomic_DNA"/>
</dbReference>
<evidence type="ECO:0000256" key="2">
    <source>
        <dbReference type="ARBA" id="ARBA00022448"/>
    </source>
</evidence>
<evidence type="ECO:0000256" key="3">
    <source>
        <dbReference type="ARBA" id="ARBA00022475"/>
    </source>
</evidence>
<feature type="domain" description="ABC transmembrane type-1" evidence="8">
    <location>
        <begin position="65"/>
        <end position="276"/>
    </location>
</feature>
<dbReference type="PANTHER" id="PTHR30193">
    <property type="entry name" value="ABC TRANSPORTER PERMEASE PROTEIN"/>
    <property type="match status" value="1"/>
</dbReference>
<feature type="transmembrane region" description="Helical" evidence="7">
    <location>
        <begin position="7"/>
        <end position="32"/>
    </location>
</feature>
<dbReference type="GO" id="GO:0055085">
    <property type="term" value="P:transmembrane transport"/>
    <property type="evidence" value="ECO:0007669"/>
    <property type="project" value="InterPro"/>
</dbReference>
<evidence type="ECO:0000259" key="8">
    <source>
        <dbReference type="PROSITE" id="PS50928"/>
    </source>
</evidence>
<comment type="subcellular location">
    <subcellularLocation>
        <location evidence="1 7">Cell membrane</location>
        <topology evidence="1 7">Multi-pass membrane protein</topology>
    </subcellularLocation>
</comment>
<name>A0A5B8LYW0_9HYPH</name>
<reference evidence="9 10" key="1">
    <citation type="submission" date="2019-07" db="EMBL/GenBank/DDBJ databases">
        <title>Full genome sequence of Devosia sp. Gsoil 520.</title>
        <authorList>
            <person name="Im W.-T."/>
        </authorList>
    </citation>
    <scope>NUCLEOTIDE SEQUENCE [LARGE SCALE GENOMIC DNA]</scope>
    <source>
        <strain evidence="9 10">Gsoil 520</strain>
    </source>
</reference>
<dbReference type="OrthoDB" id="7939379at2"/>
<protein>
    <submittedName>
        <fullName evidence="9">Sugar ABC transporter permease</fullName>
    </submittedName>
</protein>
<feature type="transmembrane region" description="Helical" evidence="7">
    <location>
        <begin position="255"/>
        <end position="279"/>
    </location>
</feature>
<dbReference type="Proteomes" id="UP000315364">
    <property type="component" value="Chromosome"/>
</dbReference>
<feature type="transmembrane region" description="Helical" evidence="7">
    <location>
        <begin position="150"/>
        <end position="172"/>
    </location>
</feature>
<feature type="transmembrane region" description="Helical" evidence="7">
    <location>
        <begin position="99"/>
        <end position="119"/>
    </location>
</feature>
<dbReference type="SUPFAM" id="SSF161098">
    <property type="entry name" value="MetI-like"/>
    <property type="match status" value="1"/>
</dbReference>
<evidence type="ECO:0000256" key="5">
    <source>
        <dbReference type="ARBA" id="ARBA00022989"/>
    </source>
</evidence>
<dbReference type="CDD" id="cd06261">
    <property type="entry name" value="TM_PBP2"/>
    <property type="match status" value="1"/>
</dbReference>
<dbReference type="RefSeq" id="WP_146292336.1">
    <property type="nucleotide sequence ID" value="NZ_CP042304.1"/>
</dbReference>
<dbReference type="PANTHER" id="PTHR30193:SF37">
    <property type="entry name" value="INNER MEMBRANE ABC TRANSPORTER PERMEASE PROTEIN YCJO"/>
    <property type="match status" value="1"/>
</dbReference>
<dbReference type="InterPro" id="IPR000515">
    <property type="entry name" value="MetI-like"/>
</dbReference>
<dbReference type="PROSITE" id="PS50928">
    <property type="entry name" value="ABC_TM1"/>
    <property type="match status" value="1"/>
</dbReference>
<evidence type="ECO:0000256" key="1">
    <source>
        <dbReference type="ARBA" id="ARBA00004651"/>
    </source>
</evidence>
<dbReference type="KEGG" id="dea:FPZ08_20325"/>
<keyword evidence="6 7" id="KW-0472">Membrane</keyword>
<feature type="transmembrane region" description="Helical" evidence="7">
    <location>
        <begin position="69"/>
        <end position="92"/>
    </location>
</feature>
<feature type="transmembrane region" description="Helical" evidence="7">
    <location>
        <begin position="203"/>
        <end position="223"/>
    </location>
</feature>
<dbReference type="GO" id="GO:0005886">
    <property type="term" value="C:plasma membrane"/>
    <property type="evidence" value="ECO:0007669"/>
    <property type="project" value="UniProtKB-SubCell"/>
</dbReference>
<evidence type="ECO:0000313" key="10">
    <source>
        <dbReference type="Proteomes" id="UP000315364"/>
    </source>
</evidence>
<sequence>MKTPDRGAFLLAAPAHLLLAITITIPAVYILWLSLNDSTFGTQLTFVGLSNYFDVFADPSFWNAAKNTFFVVNGIVYVEILLATLIAAVLVSGVPFRPVLIAIILVPYAASEVVTVLVWKSLMNPSYGMIGRALIDLGMGLNWSVSPSDALVLVGIISVWQHLPFSFLLIYAGMMAIPRSLYEAAAIDGAGTIQTFFKVTLPLLVPTILVAIIFRFVFAFRLFSEVWLLTGGGPARMTEVLAVYLYRDAYRTGDFGAAAATGWLMVVGTLLFASVYLWFMHRGMRNGNV</sequence>
<keyword evidence="5 7" id="KW-1133">Transmembrane helix</keyword>
<dbReference type="InterPro" id="IPR035906">
    <property type="entry name" value="MetI-like_sf"/>
</dbReference>
<dbReference type="Gene3D" id="1.10.3720.10">
    <property type="entry name" value="MetI-like"/>
    <property type="match status" value="1"/>
</dbReference>
<organism evidence="9 10">
    <name type="scientific">Devosia ginsengisoli</name>
    <dbReference type="NCBI Taxonomy" id="400770"/>
    <lineage>
        <taxon>Bacteria</taxon>
        <taxon>Pseudomonadati</taxon>
        <taxon>Pseudomonadota</taxon>
        <taxon>Alphaproteobacteria</taxon>
        <taxon>Hyphomicrobiales</taxon>
        <taxon>Devosiaceae</taxon>
        <taxon>Devosia</taxon>
    </lineage>
</organism>
<dbReference type="InterPro" id="IPR051393">
    <property type="entry name" value="ABC_transporter_permease"/>
</dbReference>
<evidence type="ECO:0000256" key="7">
    <source>
        <dbReference type="RuleBase" id="RU363032"/>
    </source>
</evidence>
<comment type="similarity">
    <text evidence="7">Belongs to the binding-protein-dependent transport system permease family.</text>
</comment>
<accession>A0A5B8LYW0</accession>
<proteinExistence type="inferred from homology"/>
<keyword evidence="4 7" id="KW-0812">Transmembrane</keyword>
<keyword evidence="2 7" id="KW-0813">Transport</keyword>
<evidence type="ECO:0000313" key="9">
    <source>
        <dbReference type="EMBL" id="QDZ12884.1"/>
    </source>
</evidence>
<dbReference type="AlphaFoldDB" id="A0A5B8LYW0"/>
<evidence type="ECO:0000256" key="4">
    <source>
        <dbReference type="ARBA" id="ARBA00022692"/>
    </source>
</evidence>